<organism evidence="1 2">
    <name type="scientific">Stentor coeruleus</name>
    <dbReference type="NCBI Taxonomy" id="5963"/>
    <lineage>
        <taxon>Eukaryota</taxon>
        <taxon>Sar</taxon>
        <taxon>Alveolata</taxon>
        <taxon>Ciliophora</taxon>
        <taxon>Postciliodesmatophora</taxon>
        <taxon>Heterotrichea</taxon>
        <taxon>Heterotrichida</taxon>
        <taxon>Stentoridae</taxon>
        <taxon>Stentor</taxon>
    </lineage>
</organism>
<comment type="caution">
    <text evidence="1">The sequence shown here is derived from an EMBL/GenBank/DDBJ whole genome shotgun (WGS) entry which is preliminary data.</text>
</comment>
<dbReference type="Proteomes" id="UP000187209">
    <property type="component" value="Unassembled WGS sequence"/>
</dbReference>
<evidence type="ECO:0000313" key="2">
    <source>
        <dbReference type="Proteomes" id="UP000187209"/>
    </source>
</evidence>
<sequence length="247" mass="28397">MDVKNARRSLGYKGISHGKTPFLTTEISPELKNINSTPVHFVFEAECMNTFTAKLTHNKSESIKNDRRKSFFEMMGKPKLPFSNKKPSPLGFGISSQSISLIDLMGNGKYKFLKQAGFMSIYDELTKNKTKKSMTKEKKSLTSRIIKKPEQFRDYKPYGLLTTKNIVLNPIADRQPIGNVNQTRIKHIENILSKCQEYTSSEKMKRFKSLPKLDLVSEINTMVTRSQQRKLTDSEIKNIHKEIIKLE</sequence>
<evidence type="ECO:0000313" key="1">
    <source>
        <dbReference type="EMBL" id="OMJ71600.1"/>
    </source>
</evidence>
<keyword evidence="2" id="KW-1185">Reference proteome</keyword>
<protein>
    <submittedName>
        <fullName evidence="1">Uncharacterized protein</fullName>
    </submittedName>
</protein>
<accession>A0A1R2B4P9</accession>
<gene>
    <name evidence="1" type="ORF">SteCoe_30148</name>
</gene>
<proteinExistence type="predicted"/>
<name>A0A1R2B4P9_9CILI</name>
<reference evidence="1 2" key="1">
    <citation type="submission" date="2016-11" db="EMBL/GenBank/DDBJ databases">
        <title>The macronuclear genome of Stentor coeruleus: a giant cell with tiny introns.</title>
        <authorList>
            <person name="Slabodnick M."/>
            <person name="Ruby J.G."/>
            <person name="Reiff S.B."/>
            <person name="Swart E.C."/>
            <person name="Gosai S."/>
            <person name="Prabakaran S."/>
            <person name="Witkowska E."/>
            <person name="Larue G.E."/>
            <person name="Fisher S."/>
            <person name="Freeman R.M."/>
            <person name="Gunawardena J."/>
            <person name="Chu W."/>
            <person name="Stover N.A."/>
            <person name="Gregory B.D."/>
            <person name="Nowacki M."/>
            <person name="Derisi J."/>
            <person name="Roy S.W."/>
            <person name="Marshall W.F."/>
            <person name="Sood P."/>
        </authorList>
    </citation>
    <scope>NUCLEOTIDE SEQUENCE [LARGE SCALE GENOMIC DNA]</scope>
    <source>
        <strain evidence="1">WM001</strain>
    </source>
</reference>
<dbReference type="EMBL" id="MPUH01000975">
    <property type="protein sequence ID" value="OMJ71600.1"/>
    <property type="molecule type" value="Genomic_DNA"/>
</dbReference>
<dbReference type="AlphaFoldDB" id="A0A1R2B4P9"/>